<proteinExistence type="predicted"/>
<keyword evidence="1" id="KW-0812">Transmembrane</keyword>
<dbReference type="AlphaFoldDB" id="A0A7X0LX77"/>
<dbReference type="RefSeq" id="WP_184529167.1">
    <property type="nucleotide sequence ID" value="NZ_JACHGK010000020.1"/>
</dbReference>
<gene>
    <name evidence="2" type="ORF">HNR53_004005</name>
</gene>
<comment type="caution">
    <text evidence="2">The sequence shown here is derived from an EMBL/GenBank/DDBJ whole genome shotgun (WGS) entry which is preliminary data.</text>
</comment>
<protein>
    <submittedName>
        <fullName evidence="2">Uncharacterized membrane protein (DUF106 family)</fullName>
    </submittedName>
</protein>
<sequence length="76" mass="8930">MVTLATILVFIFLNGVIFTIDIMMFHYSFFEELGKLYYFNPLFGRIMLYFMIFLGFGSAIAIDIRIKKNKNKKQAT</sequence>
<keyword evidence="1" id="KW-0472">Membrane</keyword>
<feature type="transmembrane region" description="Helical" evidence="1">
    <location>
        <begin position="42"/>
        <end position="64"/>
    </location>
</feature>
<evidence type="ECO:0000313" key="2">
    <source>
        <dbReference type="EMBL" id="MBB6447325.1"/>
    </source>
</evidence>
<dbReference type="EMBL" id="JACHGK010000020">
    <property type="protein sequence ID" value="MBB6447325.1"/>
    <property type="molecule type" value="Genomic_DNA"/>
</dbReference>
<name>A0A7X0LX77_9BACI</name>
<accession>A0A7X0LX77</accession>
<reference evidence="2 3" key="1">
    <citation type="submission" date="2020-08" db="EMBL/GenBank/DDBJ databases">
        <title>Genomic Encyclopedia of Type Strains, Phase IV (KMG-IV): sequencing the most valuable type-strain genomes for metagenomic binning, comparative biology and taxonomic classification.</title>
        <authorList>
            <person name="Goeker M."/>
        </authorList>
    </citation>
    <scope>NUCLEOTIDE SEQUENCE [LARGE SCALE GENOMIC DNA]</scope>
    <source>
        <strain evidence="2 3">DSM 5391</strain>
    </source>
</reference>
<keyword evidence="3" id="KW-1185">Reference proteome</keyword>
<evidence type="ECO:0000313" key="3">
    <source>
        <dbReference type="Proteomes" id="UP000531594"/>
    </source>
</evidence>
<feature type="transmembrane region" description="Helical" evidence="1">
    <location>
        <begin position="7"/>
        <end position="30"/>
    </location>
</feature>
<dbReference type="Proteomes" id="UP000531594">
    <property type="component" value="Unassembled WGS sequence"/>
</dbReference>
<evidence type="ECO:0000256" key="1">
    <source>
        <dbReference type="SAM" id="Phobius"/>
    </source>
</evidence>
<keyword evidence="1" id="KW-1133">Transmembrane helix</keyword>
<organism evidence="2 3">
    <name type="scientific">Bacillus benzoevorans</name>
    <dbReference type="NCBI Taxonomy" id="1456"/>
    <lineage>
        <taxon>Bacteria</taxon>
        <taxon>Bacillati</taxon>
        <taxon>Bacillota</taxon>
        <taxon>Bacilli</taxon>
        <taxon>Bacillales</taxon>
        <taxon>Bacillaceae</taxon>
        <taxon>Bacillus</taxon>
    </lineage>
</organism>